<dbReference type="Proteomes" id="UP000095746">
    <property type="component" value="Unassembled WGS sequence"/>
</dbReference>
<evidence type="ECO:0000313" key="2">
    <source>
        <dbReference type="EMBL" id="CUQ37130.1"/>
    </source>
</evidence>
<reference evidence="2 3" key="1">
    <citation type="submission" date="2015-09" db="EMBL/GenBank/DDBJ databases">
        <authorList>
            <consortium name="Pathogen Informatics"/>
        </authorList>
    </citation>
    <scope>NUCLEOTIDE SEQUENCE [LARGE SCALE GENOMIC DNA]</scope>
    <source>
        <strain evidence="2 3">2789STDY5608854</strain>
    </source>
</reference>
<evidence type="ECO:0000313" key="3">
    <source>
        <dbReference type="Proteomes" id="UP000095746"/>
    </source>
</evidence>
<name>A0A174VYN9_FLAPL</name>
<feature type="region of interest" description="Disordered" evidence="1">
    <location>
        <begin position="18"/>
        <end position="58"/>
    </location>
</feature>
<dbReference type="AlphaFoldDB" id="A0A174VYN9"/>
<organism evidence="2 3">
    <name type="scientific">Flavonifractor plautii</name>
    <name type="common">Fusobacterium plautii</name>
    <dbReference type="NCBI Taxonomy" id="292800"/>
    <lineage>
        <taxon>Bacteria</taxon>
        <taxon>Bacillati</taxon>
        <taxon>Bacillota</taxon>
        <taxon>Clostridia</taxon>
        <taxon>Eubacteriales</taxon>
        <taxon>Oscillospiraceae</taxon>
        <taxon>Flavonifractor</taxon>
    </lineage>
</organism>
<proteinExistence type="predicted"/>
<accession>A0A174VYN9</accession>
<dbReference type="EMBL" id="CYZT01000985">
    <property type="protein sequence ID" value="CUQ37130.1"/>
    <property type="molecule type" value="Genomic_DNA"/>
</dbReference>
<evidence type="ECO:0000256" key="1">
    <source>
        <dbReference type="SAM" id="MobiDB-lite"/>
    </source>
</evidence>
<protein>
    <submittedName>
        <fullName evidence="2">Uncharacterized protein</fullName>
    </submittedName>
</protein>
<sequence length="58" mass="6073">MDSSSMGSEMDFRAVEMPSAVFPPCPMESISSTPMKKGRASGASQSSVTFPPPGRFSA</sequence>
<gene>
    <name evidence="2" type="ORF">ERS852411_04313</name>
</gene>